<evidence type="ECO:0000313" key="3">
    <source>
        <dbReference type="EMBL" id="OUP34467.1"/>
    </source>
</evidence>
<protein>
    <submittedName>
        <fullName evidence="3">Cell envelope biogenesis protein OmpA</fullName>
    </submittedName>
</protein>
<dbReference type="InterPro" id="IPR024480">
    <property type="entry name" value="DUF3868"/>
</dbReference>
<evidence type="ECO:0000259" key="2">
    <source>
        <dbReference type="Pfam" id="PF12984"/>
    </source>
</evidence>
<reference evidence="4" key="1">
    <citation type="submission" date="2017-04" db="EMBL/GenBank/DDBJ databases">
        <title>Function of individual gut microbiota members based on whole genome sequencing of pure cultures obtained from chicken caecum.</title>
        <authorList>
            <person name="Medvecky M."/>
            <person name="Cejkova D."/>
            <person name="Polansky O."/>
            <person name="Karasova D."/>
            <person name="Kubasova T."/>
            <person name="Cizek A."/>
            <person name="Rychlik I."/>
        </authorList>
    </citation>
    <scope>NUCLEOTIDE SEQUENCE [LARGE SCALE GENOMIC DNA]</scope>
    <source>
        <strain evidence="4">An189</strain>
    </source>
</reference>
<organism evidence="3 4">
    <name type="scientific">Bacteroides clarus</name>
    <dbReference type="NCBI Taxonomy" id="626929"/>
    <lineage>
        <taxon>Bacteria</taxon>
        <taxon>Pseudomonadati</taxon>
        <taxon>Bacteroidota</taxon>
        <taxon>Bacteroidia</taxon>
        <taxon>Bacteroidales</taxon>
        <taxon>Bacteroidaceae</taxon>
        <taxon>Bacteroides</taxon>
    </lineage>
</organism>
<dbReference type="EMBL" id="NFKE01000005">
    <property type="protein sequence ID" value="OUP34467.1"/>
    <property type="molecule type" value="Genomic_DNA"/>
</dbReference>
<dbReference type="Gene3D" id="3.30.1330.60">
    <property type="entry name" value="OmpA-like domain"/>
    <property type="match status" value="1"/>
</dbReference>
<dbReference type="Gene3D" id="1.25.40.10">
    <property type="entry name" value="Tetratricopeptide repeat domain"/>
    <property type="match status" value="1"/>
</dbReference>
<accession>A0A1Y4JPQ6</accession>
<gene>
    <name evidence="3" type="ORF">B5F24_08435</name>
</gene>
<dbReference type="RefSeq" id="WP_087412646.1">
    <property type="nucleotide sequence ID" value="NZ_CALIXP010000013.1"/>
</dbReference>
<feature type="chain" id="PRO_5012508907" evidence="1">
    <location>
        <begin position="23"/>
        <end position="502"/>
    </location>
</feature>
<dbReference type="AlphaFoldDB" id="A0A1Y4JPQ6"/>
<evidence type="ECO:0000313" key="4">
    <source>
        <dbReference type="Proteomes" id="UP000196587"/>
    </source>
</evidence>
<dbReference type="InterPro" id="IPR036737">
    <property type="entry name" value="OmpA-like_sf"/>
</dbReference>
<feature type="domain" description="DUF3868" evidence="2">
    <location>
        <begin position="3"/>
        <end position="106"/>
    </location>
</feature>
<sequence>MKRNIQFILFVFFALCLSQAAAQKRPYSGTINIEPVRFEQHGDFLHIEMNFITDGMKVKSVRSVNFTPRLISSSDTCNLPEVSFKGRNEFLAYERTLAISAKKSTDLKKPYAVQRGYGIRNDTLRYLCAIPYEPWMADARLDIRSEECGCGETVFMNMQTVTDKVVLERLLTPYVVVPHLTYVEPVTEKVKNREIQVECFLDFEVNKVDIRPEYMNNPVELTKIHTAIDDLKSDKSIEVQRLEIIGYASPEGTLAVNKRLSEGRAMALRRYLTARYDFPRNLYHIVFGGENWEGLVKALHTIDMDYKDEVLEIIKNTSVEEGRETKLMRLHGGVPYRYLLKNIFPGLRVAICKVNYDIRNFSMDEAKDMIKKRPQNLSLNELFLVADSYPKGSQEFIEVFETAVRLYPEDEVANINAASACLLRGDMLSAERYLKKVKSDKYLPEYNNAVGVLALLKGDYEQAEKHLRTAVKLGMAIAEENLKELAEKKANAIEIESRRGNR</sequence>
<keyword evidence="1" id="KW-0732">Signal</keyword>
<dbReference type="SUPFAM" id="SSF48452">
    <property type="entry name" value="TPR-like"/>
    <property type="match status" value="1"/>
</dbReference>
<name>A0A1Y4JPQ6_9BACE</name>
<dbReference type="InterPro" id="IPR011990">
    <property type="entry name" value="TPR-like_helical_dom_sf"/>
</dbReference>
<dbReference type="Proteomes" id="UP000196587">
    <property type="component" value="Unassembled WGS sequence"/>
</dbReference>
<evidence type="ECO:0000256" key="1">
    <source>
        <dbReference type="SAM" id="SignalP"/>
    </source>
</evidence>
<comment type="caution">
    <text evidence="3">The sequence shown here is derived from an EMBL/GenBank/DDBJ whole genome shotgun (WGS) entry which is preliminary data.</text>
</comment>
<feature type="signal peptide" evidence="1">
    <location>
        <begin position="1"/>
        <end position="22"/>
    </location>
</feature>
<dbReference type="SUPFAM" id="SSF103088">
    <property type="entry name" value="OmpA-like"/>
    <property type="match status" value="1"/>
</dbReference>
<dbReference type="Pfam" id="PF12984">
    <property type="entry name" value="DUF3868"/>
    <property type="match status" value="1"/>
</dbReference>
<proteinExistence type="predicted"/>